<name>A0A067QL16_ZOONE</name>
<organism evidence="1 2">
    <name type="scientific">Zootermopsis nevadensis</name>
    <name type="common">Dampwood termite</name>
    <dbReference type="NCBI Taxonomy" id="136037"/>
    <lineage>
        <taxon>Eukaryota</taxon>
        <taxon>Metazoa</taxon>
        <taxon>Ecdysozoa</taxon>
        <taxon>Arthropoda</taxon>
        <taxon>Hexapoda</taxon>
        <taxon>Insecta</taxon>
        <taxon>Pterygota</taxon>
        <taxon>Neoptera</taxon>
        <taxon>Polyneoptera</taxon>
        <taxon>Dictyoptera</taxon>
        <taxon>Blattodea</taxon>
        <taxon>Blattoidea</taxon>
        <taxon>Termitoidae</taxon>
        <taxon>Termopsidae</taxon>
        <taxon>Zootermopsis</taxon>
    </lineage>
</organism>
<reference evidence="1 2" key="1">
    <citation type="journal article" date="2014" name="Nat. Commun.">
        <title>Molecular traces of alternative social organization in a termite genome.</title>
        <authorList>
            <person name="Terrapon N."/>
            <person name="Li C."/>
            <person name="Robertson H.M."/>
            <person name="Ji L."/>
            <person name="Meng X."/>
            <person name="Booth W."/>
            <person name="Chen Z."/>
            <person name="Childers C.P."/>
            <person name="Glastad K.M."/>
            <person name="Gokhale K."/>
            <person name="Gowin J."/>
            <person name="Gronenberg W."/>
            <person name="Hermansen R.A."/>
            <person name="Hu H."/>
            <person name="Hunt B.G."/>
            <person name="Huylmans A.K."/>
            <person name="Khalil S.M."/>
            <person name="Mitchell R.D."/>
            <person name="Munoz-Torres M.C."/>
            <person name="Mustard J.A."/>
            <person name="Pan H."/>
            <person name="Reese J.T."/>
            <person name="Scharf M.E."/>
            <person name="Sun F."/>
            <person name="Vogel H."/>
            <person name="Xiao J."/>
            <person name="Yang W."/>
            <person name="Yang Z."/>
            <person name="Yang Z."/>
            <person name="Zhou J."/>
            <person name="Zhu J."/>
            <person name="Brent C.S."/>
            <person name="Elsik C.G."/>
            <person name="Goodisman M.A."/>
            <person name="Liberles D.A."/>
            <person name="Roe R.M."/>
            <person name="Vargo E.L."/>
            <person name="Vilcinskas A."/>
            <person name="Wang J."/>
            <person name="Bornberg-Bauer E."/>
            <person name="Korb J."/>
            <person name="Zhang G."/>
            <person name="Liebig J."/>
        </authorList>
    </citation>
    <scope>NUCLEOTIDE SEQUENCE [LARGE SCALE GENOMIC DNA]</scope>
    <source>
        <tissue evidence="1">Whole organism</tissue>
    </source>
</reference>
<keyword evidence="2" id="KW-1185">Reference proteome</keyword>
<protein>
    <submittedName>
        <fullName evidence="1">Uncharacterized protein</fullName>
    </submittedName>
</protein>
<dbReference type="AlphaFoldDB" id="A0A067QL16"/>
<dbReference type="EMBL" id="KK853224">
    <property type="protein sequence ID" value="KDR09691.1"/>
    <property type="molecule type" value="Genomic_DNA"/>
</dbReference>
<proteinExistence type="predicted"/>
<evidence type="ECO:0000313" key="2">
    <source>
        <dbReference type="Proteomes" id="UP000027135"/>
    </source>
</evidence>
<sequence>MASSFEPVGESFSSAMRGRCCEVLSDATITLTFTDPKALRGWRRSGERARRSSGEPGSALLGLPNPFLLPEPGVDNDVPGLYDCVVLELPGW</sequence>
<accession>A0A067QL16</accession>
<dbReference type="Proteomes" id="UP000027135">
    <property type="component" value="Unassembled WGS sequence"/>
</dbReference>
<gene>
    <name evidence="1" type="ORF">L798_15621</name>
</gene>
<dbReference type="InParanoid" id="A0A067QL16"/>
<evidence type="ECO:0000313" key="1">
    <source>
        <dbReference type="EMBL" id="KDR09691.1"/>
    </source>
</evidence>